<protein>
    <recommendedName>
        <fullName evidence="3">Virion structural protein</fullName>
    </recommendedName>
</protein>
<gene>
    <name evidence="1" type="ORF">ASESINO_139</name>
</gene>
<keyword evidence="2" id="KW-1185">Reference proteome</keyword>
<sequence length="182" mass="19368">MAERYQPDLTLDSNALVLALINHDNNLTLTDKEIVIRNIDVNTSADIIPKNTQAVVAKARKPNGKTVTVYYDRLSAGNVLDNYQPLLVSLDGSETDIQQIASVINGYCGTNLAGTDIQSATVTVDEMNLVSISEGSPAWLGTFIATLFTPTQSALSTDDDCVLMIGDDGVLTIEGDDDGSAS</sequence>
<proteinExistence type="predicted"/>
<dbReference type="Proteomes" id="UP000202181">
    <property type="component" value="Segment"/>
</dbReference>
<dbReference type="InterPro" id="IPR057701">
    <property type="entry name" value="DUF7941"/>
</dbReference>
<dbReference type="KEGG" id="vg:29057089"/>
<evidence type="ECO:0008006" key="3">
    <source>
        <dbReference type="Google" id="ProtNLM"/>
    </source>
</evidence>
<accession>A0A1B2IA74</accession>
<reference evidence="1" key="1">
    <citation type="submission" date="2016-06" db="EMBL/GenBank/DDBJ databases">
        <authorList>
            <person name="Berg J.A."/>
            <person name="Hyde J.R."/>
            <person name="Breakwell D.P."/>
            <person name="Hope S."/>
            <person name="Grose J.H."/>
        </authorList>
    </citation>
    <scope>NUCLEOTIDE SEQUENCE [LARGE SCALE GENOMIC DNA]</scope>
</reference>
<evidence type="ECO:0000313" key="1">
    <source>
        <dbReference type="EMBL" id="ANZ48152.1"/>
    </source>
</evidence>
<name>A0A1B2IA74_9CAUD</name>
<dbReference type="Pfam" id="PF25613">
    <property type="entry name" value="DUF7941"/>
    <property type="match status" value="1"/>
</dbReference>
<organism evidence="1 2">
    <name type="scientific">Erwinia phage vB_EamM_Asesino</name>
    <dbReference type="NCBI Taxonomy" id="1883370"/>
    <lineage>
        <taxon>Viruses</taxon>
        <taxon>Duplodnaviria</taxon>
        <taxon>Heunggongvirae</taxon>
        <taxon>Uroviricota</taxon>
        <taxon>Caudoviricetes</taxon>
        <taxon>Chimalliviridae</taxon>
        <taxon>Erskinevirus</taxon>
        <taxon>Erskinevirus asesino</taxon>
    </lineage>
</organism>
<dbReference type="OrthoDB" id="35157at10239"/>
<dbReference type="EMBL" id="KX397364">
    <property type="protein sequence ID" value="ANZ48152.1"/>
    <property type="molecule type" value="Genomic_DNA"/>
</dbReference>
<dbReference type="GeneID" id="29057089"/>
<dbReference type="RefSeq" id="YP_009290757.1">
    <property type="nucleotide sequence ID" value="NC_031107.2"/>
</dbReference>
<evidence type="ECO:0000313" key="2">
    <source>
        <dbReference type="Proteomes" id="UP000202181"/>
    </source>
</evidence>